<gene>
    <name evidence="1" type="ORF">ABRP34_19850</name>
</gene>
<dbReference type="AlphaFoldDB" id="A0AAU8EN86"/>
<evidence type="ECO:0008006" key="2">
    <source>
        <dbReference type="Google" id="ProtNLM"/>
    </source>
</evidence>
<dbReference type="EMBL" id="CP159279">
    <property type="protein sequence ID" value="XCH11031.1"/>
    <property type="molecule type" value="Genomic_DNA"/>
</dbReference>
<name>A0AAU8EN86_9MICC</name>
<evidence type="ECO:0000313" key="1">
    <source>
        <dbReference type="EMBL" id="XCH11031.1"/>
    </source>
</evidence>
<dbReference type="RefSeq" id="WP_353711488.1">
    <property type="nucleotide sequence ID" value="NZ_CP159279.1"/>
</dbReference>
<proteinExistence type="predicted"/>
<organism evidence="1">
    <name type="scientific">Arthrobacter sp. K5</name>
    <dbReference type="NCBI Taxonomy" id="2839623"/>
    <lineage>
        <taxon>Bacteria</taxon>
        <taxon>Bacillati</taxon>
        <taxon>Actinomycetota</taxon>
        <taxon>Actinomycetes</taxon>
        <taxon>Micrococcales</taxon>
        <taxon>Micrococcaceae</taxon>
        <taxon>Arthrobacter</taxon>
    </lineage>
</organism>
<reference evidence="1" key="1">
    <citation type="submission" date="2024-06" db="EMBL/GenBank/DDBJ databases">
        <title>Biodegradation of dimethachlon by Arthrobacter sp. K5: mechanistic insights and ecological implications.</title>
        <authorList>
            <person name="Hu S."/>
            <person name="Lu P."/>
        </authorList>
    </citation>
    <scope>NUCLEOTIDE SEQUENCE</scope>
    <source>
        <strain evidence="1">K5</strain>
    </source>
</reference>
<accession>A0AAU8EN86</accession>
<protein>
    <recommendedName>
        <fullName evidence="2">RiboL-PSP-HEPN domain-containing protein</fullName>
    </recommendedName>
</protein>
<sequence length="202" mass="23021">MPSSLYASLQQKIGDLKDCFIVERDDISDYEANDHRKAVAFVLLASAELEAYVEERCKKAANEAFDRLGKSQPTTAGRGLVMWAIIRKSSDPHPFDVADVQLHRERFSEIRKSYVSSAMKSHGIDDKDFKALAYPLGFRPGDIPEQLFDLLKELSQDRNPAAHGPVNRAKRLTEPKEEWTRFSKILELLLIFDRRIEELVAS</sequence>